<evidence type="ECO:0000256" key="8">
    <source>
        <dbReference type="ARBA" id="ARBA00022884"/>
    </source>
</evidence>
<dbReference type="Pfam" id="PF14622">
    <property type="entry name" value="Ribonucleas_3_3"/>
    <property type="match status" value="1"/>
</dbReference>
<dbReference type="AlphaFoldDB" id="A0A5R9GPQ4"/>
<reference evidence="12 13" key="1">
    <citation type="journal article" date="2019" name="Appl. Environ. Microbiol.">
        <title>Environmental Evidence and Genomic Insight of Iron-oxidizing Bacteria Preference Towards More Corrosion Resistant Stainless Steel at Higher Salinities.</title>
        <authorList>
            <person name="Garrison C.E."/>
            <person name="Price K.A."/>
            <person name="Field E.K."/>
        </authorList>
    </citation>
    <scope>NUCLEOTIDE SEQUENCE [LARGE SCALE GENOMIC DNA]</scope>
    <source>
        <strain evidence="12 13">P3</strain>
    </source>
</reference>
<dbReference type="GO" id="GO:0019843">
    <property type="term" value="F:rRNA binding"/>
    <property type="evidence" value="ECO:0007669"/>
    <property type="project" value="UniProtKB-KW"/>
</dbReference>
<sequence length="227" mass="25135">MSLEKELLRLQKTIAYTFSDIALLKRAVTHRSDLASGAAGHMERLEFLGDAVLGLVIAEHLHHCFPDKAEGKLSRMRANLVCRERLLHVEAEWRLQRCLIVGEGERSVHGIKSPSIAANAVEAVIGAVFEDGGWEQARKVVLRSWKQLLADIDRVDTRDAKSRLQELTQAKGWGLPVYTLTDRGVDAHPRFDAVCSVQGQVAGKGQGERKKLAEIAAAEQAWSKLNL</sequence>
<feature type="domain" description="RNase III" evidence="11">
    <location>
        <begin position="7"/>
        <end position="133"/>
    </location>
</feature>
<dbReference type="GO" id="GO:0006397">
    <property type="term" value="P:mRNA processing"/>
    <property type="evidence" value="ECO:0007669"/>
    <property type="project" value="UniProtKB-UniRule"/>
</dbReference>
<keyword evidence="13" id="KW-1185">Reference proteome</keyword>
<dbReference type="HAMAP" id="MF_00104">
    <property type="entry name" value="RNase_III"/>
    <property type="match status" value="1"/>
</dbReference>
<keyword evidence="8 9" id="KW-0694">RNA-binding</keyword>
<dbReference type="SUPFAM" id="SSF69065">
    <property type="entry name" value="RNase III domain-like"/>
    <property type="match status" value="1"/>
</dbReference>
<dbReference type="InterPro" id="IPR036389">
    <property type="entry name" value="RNase_III_sf"/>
</dbReference>
<evidence type="ECO:0000313" key="12">
    <source>
        <dbReference type="EMBL" id="TLS65962.1"/>
    </source>
</evidence>
<evidence type="ECO:0000256" key="1">
    <source>
        <dbReference type="ARBA" id="ARBA00000109"/>
    </source>
</evidence>
<dbReference type="InterPro" id="IPR014720">
    <property type="entry name" value="dsRBD_dom"/>
</dbReference>
<evidence type="ECO:0000256" key="5">
    <source>
        <dbReference type="ARBA" id="ARBA00022722"/>
    </source>
</evidence>
<evidence type="ECO:0000256" key="9">
    <source>
        <dbReference type="HAMAP-Rule" id="MF_00104"/>
    </source>
</evidence>
<dbReference type="InterPro" id="IPR000999">
    <property type="entry name" value="RNase_III_dom"/>
</dbReference>
<feature type="active site" evidence="9">
    <location>
        <position position="50"/>
    </location>
</feature>
<name>A0A5R9GPQ4_9PROT</name>
<comment type="function">
    <text evidence="9">Digests double-stranded RNA. Involved in the processing of primary rRNA transcript to yield the immediate precursors to the large and small rRNAs (23S and 16S). Processes some mRNAs, and tRNAs when they are encoded in the rRNA operon. Processes pre-crRNA and tracrRNA of type II CRISPR loci if present in the organism.</text>
</comment>
<dbReference type="PANTHER" id="PTHR11207">
    <property type="entry name" value="RIBONUCLEASE III"/>
    <property type="match status" value="1"/>
</dbReference>
<evidence type="ECO:0000256" key="6">
    <source>
        <dbReference type="ARBA" id="ARBA00022759"/>
    </source>
</evidence>
<dbReference type="RefSeq" id="WP_138239992.1">
    <property type="nucleotide sequence ID" value="NZ_VBRY01000012.1"/>
</dbReference>
<dbReference type="InterPro" id="IPR011907">
    <property type="entry name" value="RNase_III"/>
</dbReference>
<gene>
    <name evidence="9 12" type="primary">rnc</name>
    <name evidence="12" type="ORF">FEF65_11620</name>
</gene>
<dbReference type="GO" id="GO:0008033">
    <property type="term" value="P:tRNA processing"/>
    <property type="evidence" value="ECO:0007669"/>
    <property type="project" value="UniProtKB-KW"/>
</dbReference>
<evidence type="ECO:0000256" key="4">
    <source>
        <dbReference type="ARBA" id="ARBA00022664"/>
    </source>
</evidence>
<keyword evidence="9" id="KW-0479">Metal-binding</keyword>
<accession>A0A5R9GPQ4</accession>
<feature type="domain" description="DRBM" evidence="10">
    <location>
        <begin position="159"/>
        <end position="227"/>
    </location>
</feature>
<evidence type="ECO:0000259" key="11">
    <source>
        <dbReference type="PROSITE" id="PS50142"/>
    </source>
</evidence>
<comment type="subcellular location">
    <subcellularLocation>
        <location evidence="9">Cytoplasm</location>
    </subcellularLocation>
</comment>
<comment type="caution">
    <text evidence="12">The sequence shown here is derived from an EMBL/GenBank/DDBJ whole genome shotgun (WGS) entry which is preliminary data.</text>
</comment>
<dbReference type="PANTHER" id="PTHR11207:SF0">
    <property type="entry name" value="RIBONUCLEASE 3"/>
    <property type="match status" value="1"/>
</dbReference>
<dbReference type="Gene3D" id="1.10.1520.10">
    <property type="entry name" value="Ribonuclease III domain"/>
    <property type="match status" value="1"/>
</dbReference>
<dbReference type="OrthoDB" id="9782492at2"/>
<dbReference type="GO" id="GO:0010468">
    <property type="term" value="P:regulation of gene expression"/>
    <property type="evidence" value="ECO:0007669"/>
    <property type="project" value="TreeGrafter"/>
</dbReference>
<dbReference type="Proteomes" id="UP000306585">
    <property type="component" value="Unassembled WGS sequence"/>
</dbReference>
<dbReference type="PROSITE" id="PS50142">
    <property type="entry name" value="RNASE_3_2"/>
    <property type="match status" value="1"/>
</dbReference>
<dbReference type="SMART" id="SM00358">
    <property type="entry name" value="DSRM"/>
    <property type="match status" value="1"/>
</dbReference>
<dbReference type="SMART" id="SM00535">
    <property type="entry name" value="RIBOc"/>
    <property type="match status" value="1"/>
</dbReference>
<dbReference type="PROSITE" id="PS00517">
    <property type="entry name" value="RNASE_3_1"/>
    <property type="match status" value="1"/>
</dbReference>
<dbReference type="SUPFAM" id="SSF54768">
    <property type="entry name" value="dsRNA-binding domain-like"/>
    <property type="match status" value="1"/>
</dbReference>
<evidence type="ECO:0000256" key="2">
    <source>
        <dbReference type="ARBA" id="ARBA00010183"/>
    </source>
</evidence>
<keyword evidence="9" id="KW-0699">rRNA-binding</keyword>
<keyword evidence="9" id="KW-0819">tRNA processing</keyword>
<dbReference type="GO" id="GO:0003725">
    <property type="term" value="F:double-stranded RNA binding"/>
    <property type="evidence" value="ECO:0007669"/>
    <property type="project" value="TreeGrafter"/>
</dbReference>
<comment type="subunit">
    <text evidence="9">Homodimer.</text>
</comment>
<feature type="binding site" evidence="9">
    <location>
        <position position="122"/>
    </location>
    <ligand>
        <name>Mg(2+)</name>
        <dbReference type="ChEBI" id="CHEBI:18420"/>
    </ligand>
</feature>
<keyword evidence="9" id="KW-0460">Magnesium</keyword>
<evidence type="ECO:0000256" key="3">
    <source>
        <dbReference type="ARBA" id="ARBA00022552"/>
    </source>
</evidence>
<comment type="cofactor">
    <cofactor evidence="9">
        <name>Mg(2+)</name>
        <dbReference type="ChEBI" id="CHEBI:18420"/>
    </cofactor>
</comment>
<dbReference type="CDD" id="cd10845">
    <property type="entry name" value="DSRM_RNAse_III_family"/>
    <property type="match status" value="1"/>
</dbReference>
<keyword evidence="5 9" id="KW-0540">Nuclease</keyword>
<organism evidence="12 13">
    <name type="scientific">Mariprofundus erugo</name>
    <dbReference type="NCBI Taxonomy" id="2528639"/>
    <lineage>
        <taxon>Bacteria</taxon>
        <taxon>Pseudomonadati</taxon>
        <taxon>Pseudomonadota</taxon>
        <taxon>Candidatius Mariprofundia</taxon>
        <taxon>Mariprofundales</taxon>
        <taxon>Mariprofundaceae</taxon>
        <taxon>Mariprofundus</taxon>
    </lineage>
</organism>
<keyword evidence="7 9" id="KW-0378">Hydrolase</keyword>
<dbReference type="GO" id="GO:0006364">
    <property type="term" value="P:rRNA processing"/>
    <property type="evidence" value="ECO:0007669"/>
    <property type="project" value="UniProtKB-UniRule"/>
</dbReference>
<protein>
    <recommendedName>
        <fullName evidence="9">Ribonuclease 3</fullName>
        <ecNumber evidence="9">3.1.26.3</ecNumber>
    </recommendedName>
    <alternativeName>
        <fullName evidence="9">Ribonuclease III</fullName>
        <shortName evidence="9">RNase III</shortName>
    </alternativeName>
</protein>
<dbReference type="Gene3D" id="3.30.160.20">
    <property type="match status" value="1"/>
</dbReference>
<dbReference type="EC" id="3.1.26.3" evidence="9"/>
<feature type="active site" evidence="9">
    <location>
        <position position="122"/>
    </location>
</feature>
<keyword evidence="3 9" id="KW-0698">rRNA processing</keyword>
<feature type="binding site" evidence="9">
    <location>
        <position position="119"/>
    </location>
    <ligand>
        <name>Mg(2+)</name>
        <dbReference type="ChEBI" id="CHEBI:18420"/>
    </ligand>
</feature>
<dbReference type="NCBIfam" id="TIGR02191">
    <property type="entry name" value="RNaseIII"/>
    <property type="match status" value="1"/>
</dbReference>
<evidence type="ECO:0000259" key="10">
    <source>
        <dbReference type="PROSITE" id="PS50137"/>
    </source>
</evidence>
<comment type="catalytic activity">
    <reaction evidence="1 9">
        <text>Endonucleolytic cleavage to 5'-phosphomonoester.</text>
        <dbReference type="EC" id="3.1.26.3"/>
    </reaction>
</comment>
<evidence type="ECO:0000256" key="7">
    <source>
        <dbReference type="ARBA" id="ARBA00022801"/>
    </source>
</evidence>
<keyword evidence="4 9" id="KW-0507">mRNA processing</keyword>
<dbReference type="GO" id="GO:0046872">
    <property type="term" value="F:metal ion binding"/>
    <property type="evidence" value="ECO:0007669"/>
    <property type="project" value="UniProtKB-KW"/>
</dbReference>
<dbReference type="PROSITE" id="PS50137">
    <property type="entry name" value="DS_RBD"/>
    <property type="match status" value="1"/>
</dbReference>
<evidence type="ECO:0000313" key="13">
    <source>
        <dbReference type="Proteomes" id="UP000306585"/>
    </source>
</evidence>
<feature type="binding site" evidence="9">
    <location>
        <position position="46"/>
    </location>
    <ligand>
        <name>Mg(2+)</name>
        <dbReference type="ChEBI" id="CHEBI:18420"/>
    </ligand>
</feature>
<comment type="similarity">
    <text evidence="2">Belongs to the ribonuclease III family.</text>
</comment>
<dbReference type="GO" id="GO:0004525">
    <property type="term" value="F:ribonuclease III activity"/>
    <property type="evidence" value="ECO:0007669"/>
    <property type="project" value="UniProtKB-UniRule"/>
</dbReference>
<dbReference type="FunFam" id="1.10.1520.10:FF:000001">
    <property type="entry name" value="Ribonuclease 3"/>
    <property type="match status" value="1"/>
</dbReference>
<keyword evidence="6 9" id="KW-0255">Endonuclease</keyword>
<dbReference type="CDD" id="cd00593">
    <property type="entry name" value="RIBOc"/>
    <property type="match status" value="1"/>
</dbReference>
<proteinExistence type="inferred from homology"/>
<dbReference type="GO" id="GO:0005737">
    <property type="term" value="C:cytoplasm"/>
    <property type="evidence" value="ECO:0007669"/>
    <property type="project" value="UniProtKB-SubCell"/>
</dbReference>
<keyword evidence="9" id="KW-0963">Cytoplasm</keyword>
<dbReference type="Pfam" id="PF00035">
    <property type="entry name" value="dsrm"/>
    <property type="match status" value="1"/>
</dbReference>
<dbReference type="EMBL" id="VBRY01000012">
    <property type="protein sequence ID" value="TLS65962.1"/>
    <property type="molecule type" value="Genomic_DNA"/>
</dbReference>